<dbReference type="NCBIfam" id="NF047631">
    <property type="entry name" value="SodCMycob"/>
    <property type="match status" value="1"/>
</dbReference>
<keyword evidence="5" id="KW-1003">Cell membrane</keyword>
<keyword evidence="6" id="KW-0479">Metal-binding</keyword>
<proteinExistence type="inferred from homology"/>
<gene>
    <name evidence="19" type="primary">sodC_2</name>
    <name evidence="19" type="ORF">MCNS_35040</name>
</gene>
<name>A0A1X1SS99_9MYCO</name>
<evidence type="ECO:0000313" key="20">
    <source>
        <dbReference type="Proteomes" id="UP000467385"/>
    </source>
</evidence>
<keyword evidence="13" id="KW-0564">Palmitate</keyword>
<evidence type="ECO:0000256" key="7">
    <source>
        <dbReference type="ARBA" id="ARBA00022729"/>
    </source>
</evidence>
<dbReference type="STRING" id="44010.AWC00_28210"/>
<dbReference type="InterPro" id="IPR024134">
    <property type="entry name" value="SOD_Cu/Zn_/chaperone"/>
</dbReference>
<protein>
    <recommendedName>
        <fullName evidence="4">Superoxide dismutase [Cu-Zn]</fullName>
        <ecNumber evidence="3">1.15.1.1</ecNumber>
    </recommendedName>
</protein>
<organism evidence="19 20">
    <name type="scientific">Mycobacterium conspicuum</name>
    <dbReference type="NCBI Taxonomy" id="44010"/>
    <lineage>
        <taxon>Bacteria</taxon>
        <taxon>Bacillati</taxon>
        <taxon>Actinomycetota</taxon>
        <taxon>Actinomycetes</taxon>
        <taxon>Mycobacteriales</taxon>
        <taxon>Mycobacteriaceae</taxon>
        <taxon>Mycobacterium</taxon>
    </lineage>
</organism>
<accession>A0A1X1SS99</accession>
<dbReference type="GO" id="GO:0005507">
    <property type="term" value="F:copper ion binding"/>
    <property type="evidence" value="ECO:0007669"/>
    <property type="project" value="InterPro"/>
</dbReference>
<evidence type="ECO:0000313" key="19">
    <source>
        <dbReference type="EMBL" id="BBZ40441.1"/>
    </source>
</evidence>
<keyword evidence="10" id="KW-0560">Oxidoreductase</keyword>
<dbReference type="SUPFAM" id="SSF49329">
    <property type="entry name" value="Cu,Zn superoxide dismutase-like"/>
    <property type="match status" value="1"/>
</dbReference>
<evidence type="ECO:0000256" key="13">
    <source>
        <dbReference type="ARBA" id="ARBA00023139"/>
    </source>
</evidence>
<evidence type="ECO:0000256" key="5">
    <source>
        <dbReference type="ARBA" id="ARBA00022475"/>
    </source>
</evidence>
<keyword evidence="7" id="KW-0732">Signal</keyword>
<reference evidence="19 20" key="1">
    <citation type="journal article" date="2019" name="Emerg. Microbes Infect.">
        <title>Comprehensive subspecies identification of 175 nontuberculous mycobacteria species based on 7547 genomic profiles.</title>
        <authorList>
            <person name="Matsumoto Y."/>
            <person name="Kinjo T."/>
            <person name="Motooka D."/>
            <person name="Nabeya D."/>
            <person name="Jung N."/>
            <person name="Uechi K."/>
            <person name="Horii T."/>
            <person name="Iida T."/>
            <person name="Fujita J."/>
            <person name="Nakamura S."/>
        </authorList>
    </citation>
    <scope>NUCLEOTIDE SEQUENCE [LARGE SCALE GENOMIC DNA]</scope>
    <source>
        <strain evidence="19 20">JCM 14738</strain>
    </source>
</reference>
<dbReference type="InterPro" id="IPR001424">
    <property type="entry name" value="SOD_Cu_Zn_dom"/>
</dbReference>
<dbReference type="Pfam" id="PF00080">
    <property type="entry name" value="Sod_Cu"/>
    <property type="match status" value="1"/>
</dbReference>
<dbReference type="PROSITE" id="PS51257">
    <property type="entry name" value="PROKAR_LIPOPROTEIN"/>
    <property type="match status" value="1"/>
</dbReference>
<evidence type="ECO:0000256" key="14">
    <source>
        <dbReference type="ARBA" id="ARBA00023157"/>
    </source>
</evidence>
<evidence type="ECO:0000256" key="17">
    <source>
        <dbReference type="ARBA" id="ARBA00049204"/>
    </source>
</evidence>
<comment type="function">
    <text evidence="16">Destroys radicals which are normally produced within the cells and which are toxic to biological systems. May play a role in favoring mycobacterial survival in phagocytes.</text>
</comment>
<evidence type="ECO:0000256" key="11">
    <source>
        <dbReference type="ARBA" id="ARBA00023008"/>
    </source>
</evidence>
<sequence>MTKLTAVATLVSFPVVAITACSSPQHASTQPGTTPAVQSGFPAATTTAASVSSAPGAGSLTAELKTPDGKSAATATFDFTGGYVTVTVKTVAPGILAPGFHGMHIHEIGKCEPNSVAPAGGPPGNFLSAGGHYQAPGHTGKPESGDLTSLEVRSDGSAYLVTTTDAFTRDDLLAGNKTALMLHGTEDGGMAGMSEQRIACGVINTS</sequence>
<evidence type="ECO:0000256" key="1">
    <source>
        <dbReference type="ARBA" id="ARBA00001935"/>
    </source>
</evidence>
<keyword evidence="12" id="KW-0472">Membrane</keyword>
<keyword evidence="8" id="KW-0862">Zinc</keyword>
<comment type="similarity">
    <text evidence="2">Belongs to the Cu-Zn superoxide dismutase family.</text>
</comment>
<dbReference type="InterPro" id="IPR036423">
    <property type="entry name" value="SOD-like_Cu/Zn_dom_sf"/>
</dbReference>
<feature type="domain" description="Superoxide dismutase copper/zinc binding" evidence="18">
    <location>
        <begin position="85"/>
        <end position="203"/>
    </location>
</feature>
<evidence type="ECO:0000256" key="15">
    <source>
        <dbReference type="ARBA" id="ARBA00023288"/>
    </source>
</evidence>
<dbReference type="RefSeq" id="WP_085236585.1">
    <property type="nucleotide sequence ID" value="NZ_AP022613.1"/>
</dbReference>
<keyword evidence="14" id="KW-1015">Disulfide bond</keyword>
<evidence type="ECO:0000256" key="10">
    <source>
        <dbReference type="ARBA" id="ARBA00023002"/>
    </source>
</evidence>
<dbReference type="Gene3D" id="2.60.40.200">
    <property type="entry name" value="Superoxide dismutase, copper/zinc binding domain"/>
    <property type="match status" value="1"/>
</dbReference>
<dbReference type="FunFam" id="2.60.40.200:FF:000012">
    <property type="entry name" value="Superoxide dismutase [Cu-Zn]"/>
    <property type="match status" value="1"/>
</dbReference>
<evidence type="ECO:0000256" key="6">
    <source>
        <dbReference type="ARBA" id="ARBA00022723"/>
    </source>
</evidence>
<evidence type="ECO:0000256" key="8">
    <source>
        <dbReference type="ARBA" id="ARBA00022833"/>
    </source>
</evidence>
<evidence type="ECO:0000256" key="3">
    <source>
        <dbReference type="ARBA" id="ARBA00012682"/>
    </source>
</evidence>
<evidence type="ECO:0000256" key="4">
    <source>
        <dbReference type="ARBA" id="ARBA00020928"/>
    </source>
</evidence>
<keyword evidence="15" id="KW-0449">Lipoprotein</keyword>
<comment type="cofactor">
    <cofactor evidence="1">
        <name>Cu cation</name>
        <dbReference type="ChEBI" id="CHEBI:23378"/>
    </cofactor>
</comment>
<comment type="catalytic activity">
    <reaction evidence="17">
        <text>2 superoxide + 2 H(+) = H2O2 + O2</text>
        <dbReference type="Rhea" id="RHEA:20696"/>
        <dbReference type="ChEBI" id="CHEBI:15378"/>
        <dbReference type="ChEBI" id="CHEBI:15379"/>
        <dbReference type="ChEBI" id="CHEBI:16240"/>
        <dbReference type="ChEBI" id="CHEBI:18421"/>
        <dbReference type="EC" id="1.15.1.1"/>
    </reaction>
</comment>
<dbReference type="EMBL" id="AP022613">
    <property type="protein sequence ID" value="BBZ40441.1"/>
    <property type="molecule type" value="Genomic_DNA"/>
</dbReference>
<keyword evidence="11" id="KW-0186">Copper</keyword>
<evidence type="ECO:0000256" key="16">
    <source>
        <dbReference type="ARBA" id="ARBA00024900"/>
    </source>
</evidence>
<keyword evidence="9" id="KW-0049">Antioxidant</keyword>
<dbReference type="EC" id="1.15.1.1" evidence="3"/>
<dbReference type="Proteomes" id="UP000467385">
    <property type="component" value="Chromosome"/>
</dbReference>
<dbReference type="PANTHER" id="PTHR10003">
    <property type="entry name" value="SUPEROXIDE DISMUTASE CU-ZN -RELATED"/>
    <property type="match status" value="1"/>
</dbReference>
<dbReference type="AlphaFoldDB" id="A0A1X1SS99"/>
<dbReference type="OrthoDB" id="9792957at2"/>
<evidence type="ECO:0000259" key="18">
    <source>
        <dbReference type="Pfam" id="PF00080"/>
    </source>
</evidence>
<evidence type="ECO:0000256" key="2">
    <source>
        <dbReference type="ARBA" id="ARBA00010457"/>
    </source>
</evidence>
<dbReference type="GO" id="GO:0004784">
    <property type="term" value="F:superoxide dismutase activity"/>
    <property type="evidence" value="ECO:0007669"/>
    <property type="project" value="UniProtKB-EC"/>
</dbReference>
<evidence type="ECO:0000256" key="12">
    <source>
        <dbReference type="ARBA" id="ARBA00023136"/>
    </source>
</evidence>
<keyword evidence="20" id="KW-1185">Reference proteome</keyword>
<evidence type="ECO:0000256" key="9">
    <source>
        <dbReference type="ARBA" id="ARBA00022862"/>
    </source>
</evidence>